<reference evidence="5 6" key="1">
    <citation type="journal article" date="2011" name="PLoS Pathog.">
        <title>Endophytic Life Strategies Decoded by Genome and Transcriptome Analyses of the Mutualistic Root Symbiont Piriformospora indica.</title>
        <authorList>
            <person name="Zuccaro A."/>
            <person name="Lahrmann U."/>
            <person name="Guldener U."/>
            <person name="Langen G."/>
            <person name="Pfiffi S."/>
            <person name="Biedenkopf D."/>
            <person name="Wong P."/>
            <person name="Samans B."/>
            <person name="Grimm C."/>
            <person name="Basiewicz M."/>
            <person name="Murat C."/>
            <person name="Martin F."/>
            <person name="Kogel K.H."/>
        </authorList>
    </citation>
    <scope>NUCLEOTIDE SEQUENCE [LARGE SCALE GENOMIC DNA]</scope>
    <source>
        <strain evidence="5 6">DSM 11827</strain>
    </source>
</reference>
<dbReference type="InterPro" id="IPR019775">
    <property type="entry name" value="WD40_repeat_CS"/>
</dbReference>
<evidence type="ECO:0000256" key="1">
    <source>
        <dbReference type="ARBA" id="ARBA00022574"/>
    </source>
</evidence>
<gene>
    <name evidence="5" type="ORF">PIIN_10464</name>
</gene>
<dbReference type="PROSITE" id="PS50294">
    <property type="entry name" value="WD_REPEATS_REGION"/>
    <property type="match status" value="1"/>
</dbReference>
<dbReference type="Pfam" id="PF00400">
    <property type="entry name" value="WD40"/>
    <property type="match status" value="1"/>
</dbReference>
<keyword evidence="6" id="KW-1185">Reference proteome</keyword>
<dbReference type="Proteomes" id="UP000007148">
    <property type="component" value="Unassembled WGS sequence"/>
</dbReference>
<keyword evidence="1 3" id="KW-0853">WD repeat</keyword>
<dbReference type="HOGENOM" id="CLU_000288_6_0_1"/>
<dbReference type="STRING" id="1109443.G4TYS8"/>
<evidence type="ECO:0000256" key="3">
    <source>
        <dbReference type="PROSITE-ProRule" id="PRU00221"/>
    </source>
</evidence>
<feature type="repeat" description="WD" evidence="3">
    <location>
        <begin position="398"/>
        <end position="439"/>
    </location>
</feature>
<name>G4TYS8_SERID</name>
<accession>G4TYS8</accession>
<protein>
    <submittedName>
        <fullName evidence="5">Uncharacterized protein</fullName>
    </submittedName>
</protein>
<feature type="non-terminal residue" evidence="5">
    <location>
        <position position="1"/>
    </location>
</feature>
<sequence length="578" mass="64441">NSLRIFITSRPDPVIEKVLEPLSIKAKLTDRLHDTNHRDNTDDIAAYIHKSLDGVLSFAKRQQLVNKANGLFIWASTARRMFDNESSALDPESIYDGLMSIDQPGAIDGVYDLIFERIDQASKAVIGEMLGMLLAAFEPLTTGDLEDLVKHTKVRGNVRAMQMILGSILKVDPTTNSIQFRHPTVVEYLRRRCIAPTTDTRDRIHIKIAHAHGQAASWCLHRLNSPVEGLKFNICGIESSFYLNRQIPDLEARVANFISRRLRYASLHWPFHVSAMDDGSGHKLQNELAHIVKSPFALYWMEILSVTGGVMRAISGLRAAAQRQSIETETRIRMNDIRRFLMAFSVPIQESTPHIYISLLPFSPRRSTLHTEGLKEHMNALLVTRGLDETYPELPRILQGHNKDINDVALSPDGSRIVSGSDDMTLRLWDAETGQPLGEPQTGQPLGEPLRGNPARISTGSFSPDRMRVGSGSNDNTIQIRRVHNSNLGATNTHSVSSDHGKSASAIFVPGVGECSLLPDGWVQSSGRLVFWVPSPNRHGIQNPDLLLTMPTSSHLRATHLDFTHFQCGTSWTKDFKL</sequence>
<dbReference type="PROSITE" id="PS00678">
    <property type="entry name" value="WD_REPEATS_1"/>
    <property type="match status" value="1"/>
</dbReference>
<dbReference type="OrthoDB" id="538223at2759"/>
<organism evidence="5 6">
    <name type="scientific">Serendipita indica (strain DSM 11827)</name>
    <name type="common">Root endophyte fungus</name>
    <name type="synonym">Piriformospora indica</name>
    <dbReference type="NCBI Taxonomy" id="1109443"/>
    <lineage>
        <taxon>Eukaryota</taxon>
        <taxon>Fungi</taxon>
        <taxon>Dikarya</taxon>
        <taxon>Basidiomycota</taxon>
        <taxon>Agaricomycotina</taxon>
        <taxon>Agaricomycetes</taxon>
        <taxon>Sebacinales</taxon>
        <taxon>Serendipitaceae</taxon>
        <taxon>Serendipita</taxon>
    </lineage>
</organism>
<dbReference type="InterPro" id="IPR015943">
    <property type="entry name" value="WD40/YVTN_repeat-like_dom_sf"/>
</dbReference>
<proteinExistence type="predicted"/>
<dbReference type="SMART" id="SM00320">
    <property type="entry name" value="WD40"/>
    <property type="match status" value="2"/>
</dbReference>
<feature type="region of interest" description="Disordered" evidence="4">
    <location>
        <begin position="433"/>
        <end position="474"/>
    </location>
</feature>
<evidence type="ECO:0000313" key="5">
    <source>
        <dbReference type="EMBL" id="CCA76471.1"/>
    </source>
</evidence>
<dbReference type="PANTHER" id="PTHR10039">
    <property type="entry name" value="AMELOGENIN"/>
    <property type="match status" value="1"/>
</dbReference>
<evidence type="ECO:0000256" key="4">
    <source>
        <dbReference type="SAM" id="MobiDB-lite"/>
    </source>
</evidence>
<evidence type="ECO:0000256" key="2">
    <source>
        <dbReference type="ARBA" id="ARBA00022737"/>
    </source>
</evidence>
<dbReference type="InParanoid" id="G4TYS8"/>
<dbReference type="InterPro" id="IPR001680">
    <property type="entry name" value="WD40_rpt"/>
</dbReference>
<dbReference type="EMBL" id="CAFZ01000771">
    <property type="protein sequence ID" value="CCA76471.1"/>
    <property type="molecule type" value="Genomic_DNA"/>
</dbReference>
<dbReference type="InterPro" id="IPR036322">
    <property type="entry name" value="WD40_repeat_dom_sf"/>
</dbReference>
<dbReference type="SUPFAM" id="SSF50978">
    <property type="entry name" value="WD40 repeat-like"/>
    <property type="match status" value="1"/>
</dbReference>
<evidence type="ECO:0000313" key="6">
    <source>
        <dbReference type="Proteomes" id="UP000007148"/>
    </source>
</evidence>
<dbReference type="AlphaFoldDB" id="G4TYS8"/>
<dbReference type="PROSITE" id="PS50082">
    <property type="entry name" value="WD_REPEATS_2"/>
    <property type="match status" value="1"/>
</dbReference>
<dbReference type="eggNOG" id="KOG0266">
    <property type="taxonomic scope" value="Eukaryota"/>
</dbReference>
<keyword evidence="2" id="KW-0677">Repeat</keyword>
<comment type="caution">
    <text evidence="5">The sequence shown here is derived from an EMBL/GenBank/DDBJ whole genome shotgun (WGS) entry which is preliminary data.</text>
</comment>
<dbReference type="Gene3D" id="2.130.10.10">
    <property type="entry name" value="YVTN repeat-like/Quinoprotein amine dehydrogenase"/>
    <property type="match status" value="1"/>
</dbReference>